<dbReference type="Proteomes" id="UP001583177">
    <property type="component" value="Unassembled WGS sequence"/>
</dbReference>
<dbReference type="SUPFAM" id="SSF51905">
    <property type="entry name" value="FAD/NAD(P)-binding domain"/>
    <property type="match status" value="1"/>
</dbReference>
<dbReference type="EMBL" id="JAWRVE010000119">
    <property type="protein sequence ID" value="KAL1856873.1"/>
    <property type="molecule type" value="Genomic_DNA"/>
</dbReference>
<keyword evidence="3" id="KW-0560">Oxidoreductase</keyword>
<dbReference type="PRINTS" id="PR00368">
    <property type="entry name" value="FADPNR"/>
</dbReference>
<keyword evidence="6" id="KW-1185">Reference proteome</keyword>
<name>A0ABR3W9K7_9PEZI</name>
<organism evidence="5 6">
    <name type="scientific">Diaporthe australafricana</name>
    <dbReference type="NCBI Taxonomy" id="127596"/>
    <lineage>
        <taxon>Eukaryota</taxon>
        <taxon>Fungi</taxon>
        <taxon>Dikarya</taxon>
        <taxon>Ascomycota</taxon>
        <taxon>Pezizomycotina</taxon>
        <taxon>Sordariomycetes</taxon>
        <taxon>Sordariomycetidae</taxon>
        <taxon>Diaporthales</taxon>
        <taxon>Diaporthaceae</taxon>
        <taxon>Diaporthe</taxon>
    </lineage>
</organism>
<dbReference type="InterPro" id="IPR036188">
    <property type="entry name" value="FAD/NAD-bd_sf"/>
</dbReference>
<evidence type="ECO:0000256" key="1">
    <source>
        <dbReference type="ARBA" id="ARBA00009333"/>
    </source>
</evidence>
<dbReference type="InterPro" id="IPR023753">
    <property type="entry name" value="FAD/NAD-binding_dom"/>
</dbReference>
<accession>A0ABR3W9K7</accession>
<comment type="caution">
    <text evidence="5">The sequence shown here is derived from an EMBL/GenBank/DDBJ whole genome shotgun (WGS) entry which is preliminary data.</text>
</comment>
<reference evidence="5 6" key="1">
    <citation type="journal article" date="2024" name="IMA Fungus">
        <title>IMA Genome - F19 : A genome assembly and annotation guide to empower mycologists, including annotated draft genome sequences of Ceratocystis pirilliformis, Diaporthe australafricana, Fusarium ophioides, Paecilomyces lecythidis, and Sporothrix stenoceras.</title>
        <authorList>
            <person name="Aylward J."/>
            <person name="Wilson A.M."/>
            <person name="Visagie C.M."/>
            <person name="Spraker J."/>
            <person name="Barnes I."/>
            <person name="Buitendag C."/>
            <person name="Ceriani C."/>
            <person name="Del Mar Angel L."/>
            <person name="du Plessis D."/>
            <person name="Fuchs T."/>
            <person name="Gasser K."/>
            <person name="Kramer D."/>
            <person name="Li W."/>
            <person name="Munsamy K."/>
            <person name="Piso A."/>
            <person name="Price J.L."/>
            <person name="Sonnekus B."/>
            <person name="Thomas C."/>
            <person name="van der Nest A."/>
            <person name="van Dijk A."/>
            <person name="van Heerden A."/>
            <person name="van Vuuren N."/>
            <person name="Yilmaz N."/>
            <person name="Duong T.A."/>
            <person name="van der Merwe N.A."/>
            <person name="Wingfield M.J."/>
            <person name="Wingfield B.D."/>
        </authorList>
    </citation>
    <scope>NUCLEOTIDE SEQUENCE [LARGE SCALE GENOMIC DNA]</scope>
    <source>
        <strain evidence="5 6">CMW 18300</strain>
    </source>
</reference>
<dbReference type="PRINTS" id="PR00469">
    <property type="entry name" value="PNDRDTASEII"/>
</dbReference>
<evidence type="ECO:0000313" key="6">
    <source>
        <dbReference type="Proteomes" id="UP001583177"/>
    </source>
</evidence>
<dbReference type="InterPro" id="IPR050097">
    <property type="entry name" value="Ferredoxin-NADP_redctase_2"/>
</dbReference>
<evidence type="ECO:0000256" key="2">
    <source>
        <dbReference type="ARBA" id="ARBA00022630"/>
    </source>
</evidence>
<dbReference type="Gene3D" id="3.50.50.60">
    <property type="entry name" value="FAD/NAD(P)-binding domain"/>
    <property type="match status" value="2"/>
</dbReference>
<gene>
    <name evidence="5" type="ORF">Daus18300_010636</name>
</gene>
<dbReference type="PANTHER" id="PTHR48105">
    <property type="entry name" value="THIOREDOXIN REDUCTASE 1-RELATED-RELATED"/>
    <property type="match status" value="1"/>
</dbReference>
<protein>
    <recommendedName>
        <fullName evidence="4">FAD/NAD(P)-binding domain-containing protein</fullName>
    </recommendedName>
</protein>
<feature type="domain" description="FAD/NAD(P)-binding" evidence="4">
    <location>
        <begin position="257"/>
        <end position="304"/>
    </location>
</feature>
<comment type="similarity">
    <text evidence="1">Belongs to the class-II pyridine nucleotide-disulfide oxidoreductase family.</text>
</comment>
<feature type="domain" description="FAD/NAD(P)-binding" evidence="4">
    <location>
        <begin position="10"/>
        <end position="133"/>
    </location>
</feature>
<evidence type="ECO:0000313" key="5">
    <source>
        <dbReference type="EMBL" id="KAL1856873.1"/>
    </source>
</evidence>
<sequence>MSENKKPTVDALIIGGSHAGLSAALTLYRALHTVVIFDGKKPRNRYATAVRHTSTWEGKLPEEMREASRRELLGTGLATFVDAEAREVLKTDDGAFEVTDDEGRKWPGRELLLATGSTDLFPGLEGYEELYTRGIYPCMFQFGYELRGSSSAGLLAIDGLAQPMHALMLASDAIKYADALAIYTNGNPGLAAQLSASQQMAAGMSVDDRKILRVGRGATSSSSSPSSSVLITFVDGTEKTEDFVHHRPLTRVAGRFVDQLGLAVTPMGDIEAPPPFCRTNVPGVFAAGDCASMMKIIPNAVATGAYAGCGMCRELLKS</sequence>
<dbReference type="Pfam" id="PF07992">
    <property type="entry name" value="Pyr_redox_2"/>
    <property type="match status" value="2"/>
</dbReference>
<proteinExistence type="inferred from homology"/>
<evidence type="ECO:0000256" key="3">
    <source>
        <dbReference type="ARBA" id="ARBA00023002"/>
    </source>
</evidence>
<keyword evidence="2" id="KW-0285">Flavoprotein</keyword>
<evidence type="ECO:0000259" key="4">
    <source>
        <dbReference type="Pfam" id="PF07992"/>
    </source>
</evidence>